<dbReference type="GO" id="GO:0043565">
    <property type="term" value="F:sequence-specific DNA binding"/>
    <property type="evidence" value="ECO:0007669"/>
    <property type="project" value="InterPro"/>
</dbReference>
<evidence type="ECO:0000256" key="1">
    <source>
        <dbReference type="ARBA" id="ARBA00004123"/>
    </source>
</evidence>
<evidence type="ECO:0000313" key="8">
    <source>
        <dbReference type="Proteomes" id="UP000291116"/>
    </source>
</evidence>
<accession>A0A448ZQD2</accession>
<evidence type="ECO:0000256" key="4">
    <source>
        <dbReference type="RuleBase" id="RU004020"/>
    </source>
</evidence>
<protein>
    <recommendedName>
        <fullName evidence="6">HSF-type DNA-binding domain-containing protein</fullName>
    </recommendedName>
</protein>
<feature type="region of interest" description="Disordered" evidence="5">
    <location>
        <begin position="1"/>
        <end position="21"/>
    </location>
</feature>
<comment type="similarity">
    <text evidence="4">Belongs to the HSF family.</text>
</comment>
<dbReference type="GO" id="GO:0003700">
    <property type="term" value="F:DNA-binding transcription factor activity"/>
    <property type="evidence" value="ECO:0007669"/>
    <property type="project" value="InterPro"/>
</dbReference>
<proteinExistence type="inferred from homology"/>
<dbReference type="EMBL" id="CAACVS010000631">
    <property type="protein sequence ID" value="VEU44247.1"/>
    <property type="molecule type" value="Genomic_DNA"/>
</dbReference>
<dbReference type="Pfam" id="PF00447">
    <property type="entry name" value="HSF_DNA-bind"/>
    <property type="match status" value="1"/>
</dbReference>
<reference evidence="7 8" key="1">
    <citation type="submission" date="2019-01" db="EMBL/GenBank/DDBJ databases">
        <authorList>
            <person name="Ferrante I. M."/>
        </authorList>
    </citation>
    <scope>NUCLEOTIDE SEQUENCE [LARGE SCALE GENOMIC DNA]</scope>
    <source>
        <strain evidence="7 8">B856</strain>
    </source>
</reference>
<dbReference type="InterPro" id="IPR000232">
    <property type="entry name" value="HSF_DNA-bd"/>
</dbReference>
<dbReference type="Gene3D" id="1.10.10.10">
    <property type="entry name" value="Winged helix-like DNA-binding domain superfamily/Winged helix DNA-binding domain"/>
    <property type="match status" value="1"/>
</dbReference>
<evidence type="ECO:0000256" key="3">
    <source>
        <dbReference type="ARBA" id="ARBA00023242"/>
    </source>
</evidence>
<feature type="compositionally biased region" description="Low complexity" evidence="5">
    <location>
        <begin position="1"/>
        <end position="13"/>
    </location>
</feature>
<keyword evidence="3" id="KW-0539">Nucleus</keyword>
<dbReference type="PANTHER" id="PTHR10015:SF206">
    <property type="entry name" value="HSF-TYPE DNA-BINDING DOMAIN-CONTAINING PROTEIN"/>
    <property type="match status" value="1"/>
</dbReference>
<organism evidence="7 8">
    <name type="scientific">Pseudo-nitzschia multistriata</name>
    <dbReference type="NCBI Taxonomy" id="183589"/>
    <lineage>
        <taxon>Eukaryota</taxon>
        <taxon>Sar</taxon>
        <taxon>Stramenopiles</taxon>
        <taxon>Ochrophyta</taxon>
        <taxon>Bacillariophyta</taxon>
        <taxon>Bacillariophyceae</taxon>
        <taxon>Bacillariophycidae</taxon>
        <taxon>Bacillariales</taxon>
        <taxon>Bacillariaceae</taxon>
        <taxon>Pseudo-nitzschia</taxon>
    </lineage>
</organism>
<dbReference type="SMART" id="SM00415">
    <property type="entry name" value="HSF"/>
    <property type="match status" value="1"/>
</dbReference>
<sequence>MPIRNTSTGSSSSGKKRPPVFPKRLYDMLQSAERDGYAHLISWMPDGNSFKIHVDGSPDPEDEKAIVRLLKQVFNQTRFKSFVRQLQLYGFERTYKGPRRGECRHPLFIRGRRDLLDKKSIDNFQQKSNDKTSRRSKHVRQLLQKSPSRAEVISFMRKNDSRIETYSMQSLENTASSPCQYLNTSVIPTKLHNLVLSDSDCSTKGSDSCNENYDDEDLSVIVSNPLLDDPPLNNYQQTVDNLYGGDLISIHDSESVFPDWTGIELEILRSAL</sequence>
<dbReference type="GO" id="GO:0005634">
    <property type="term" value="C:nucleus"/>
    <property type="evidence" value="ECO:0007669"/>
    <property type="project" value="UniProtKB-SubCell"/>
</dbReference>
<keyword evidence="2" id="KW-0238">DNA-binding</keyword>
<keyword evidence="8" id="KW-1185">Reference proteome</keyword>
<comment type="subcellular location">
    <subcellularLocation>
        <location evidence="1">Nucleus</location>
    </subcellularLocation>
</comment>
<dbReference type="AlphaFoldDB" id="A0A448ZQD2"/>
<dbReference type="Proteomes" id="UP000291116">
    <property type="component" value="Unassembled WGS sequence"/>
</dbReference>
<name>A0A448ZQD2_9STRA</name>
<dbReference type="SUPFAM" id="SSF46785">
    <property type="entry name" value="Winged helix' DNA-binding domain"/>
    <property type="match status" value="1"/>
</dbReference>
<dbReference type="InterPro" id="IPR036390">
    <property type="entry name" value="WH_DNA-bd_sf"/>
</dbReference>
<evidence type="ECO:0000313" key="7">
    <source>
        <dbReference type="EMBL" id="VEU44247.1"/>
    </source>
</evidence>
<evidence type="ECO:0000259" key="6">
    <source>
        <dbReference type="SMART" id="SM00415"/>
    </source>
</evidence>
<dbReference type="InterPro" id="IPR036388">
    <property type="entry name" value="WH-like_DNA-bd_sf"/>
</dbReference>
<evidence type="ECO:0000256" key="2">
    <source>
        <dbReference type="ARBA" id="ARBA00023125"/>
    </source>
</evidence>
<gene>
    <name evidence="7" type="ORF">PSNMU_V1.4_AUG-EV-PASAV3_0113310</name>
</gene>
<dbReference type="OrthoDB" id="60033at2759"/>
<feature type="domain" description="HSF-type DNA-binding" evidence="6">
    <location>
        <begin position="17"/>
        <end position="122"/>
    </location>
</feature>
<dbReference type="PANTHER" id="PTHR10015">
    <property type="entry name" value="HEAT SHOCK TRANSCRIPTION FACTOR"/>
    <property type="match status" value="1"/>
</dbReference>
<evidence type="ECO:0000256" key="5">
    <source>
        <dbReference type="SAM" id="MobiDB-lite"/>
    </source>
</evidence>